<gene>
    <name evidence="1" type="ORF">L2E82_23126</name>
</gene>
<proteinExistence type="predicted"/>
<evidence type="ECO:0000313" key="1">
    <source>
        <dbReference type="EMBL" id="KAI3752026.1"/>
    </source>
</evidence>
<protein>
    <submittedName>
        <fullName evidence="1">Uncharacterized protein</fullName>
    </submittedName>
</protein>
<accession>A0ACB9DZV8</accession>
<reference evidence="1 2" key="2">
    <citation type="journal article" date="2022" name="Mol. Ecol. Resour.">
        <title>The genomes of chicory, endive, great burdock and yacon provide insights into Asteraceae paleo-polyploidization history and plant inulin production.</title>
        <authorList>
            <person name="Fan W."/>
            <person name="Wang S."/>
            <person name="Wang H."/>
            <person name="Wang A."/>
            <person name="Jiang F."/>
            <person name="Liu H."/>
            <person name="Zhao H."/>
            <person name="Xu D."/>
            <person name="Zhang Y."/>
        </authorList>
    </citation>
    <scope>NUCLEOTIDE SEQUENCE [LARGE SCALE GENOMIC DNA]</scope>
    <source>
        <strain evidence="2">cv. Punajuju</strain>
        <tissue evidence="1">Leaves</tissue>
    </source>
</reference>
<comment type="caution">
    <text evidence="1">The sequence shown here is derived from an EMBL/GenBank/DDBJ whole genome shotgun (WGS) entry which is preliminary data.</text>
</comment>
<evidence type="ECO:0000313" key="2">
    <source>
        <dbReference type="Proteomes" id="UP001055811"/>
    </source>
</evidence>
<name>A0ACB9DZV8_CICIN</name>
<dbReference type="EMBL" id="CM042012">
    <property type="protein sequence ID" value="KAI3752026.1"/>
    <property type="molecule type" value="Genomic_DNA"/>
</dbReference>
<sequence>MRERLRNRGRENKIVVTRGNRRIGDVLVFVSIPSKNQRDDRKSRDKDDKRKTRGYQSFHSLPSAPLCPKISFFISQPCSDHNL</sequence>
<reference evidence="2" key="1">
    <citation type="journal article" date="2022" name="Mol. Ecol. Resour.">
        <title>The genomes of chicory, endive, great burdock and yacon provide insights into Asteraceae palaeo-polyploidization history and plant inulin production.</title>
        <authorList>
            <person name="Fan W."/>
            <person name="Wang S."/>
            <person name="Wang H."/>
            <person name="Wang A."/>
            <person name="Jiang F."/>
            <person name="Liu H."/>
            <person name="Zhao H."/>
            <person name="Xu D."/>
            <person name="Zhang Y."/>
        </authorList>
    </citation>
    <scope>NUCLEOTIDE SEQUENCE [LARGE SCALE GENOMIC DNA]</scope>
    <source>
        <strain evidence="2">cv. Punajuju</strain>
    </source>
</reference>
<dbReference type="Proteomes" id="UP001055811">
    <property type="component" value="Linkage Group LG04"/>
</dbReference>
<organism evidence="1 2">
    <name type="scientific">Cichorium intybus</name>
    <name type="common">Chicory</name>
    <dbReference type="NCBI Taxonomy" id="13427"/>
    <lineage>
        <taxon>Eukaryota</taxon>
        <taxon>Viridiplantae</taxon>
        <taxon>Streptophyta</taxon>
        <taxon>Embryophyta</taxon>
        <taxon>Tracheophyta</taxon>
        <taxon>Spermatophyta</taxon>
        <taxon>Magnoliopsida</taxon>
        <taxon>eudicotyledons</taxon>
        <taxon>Gunneridae</taxon>
        <taxon>Pentapetalae</taxon>
        <taxon>asterids</taxon>
        <taxon>campanulids</taxon>
        <taxon>Asterales</taxon>
        <taxon>Asteraceae</taxon>
        <taxon>Cichorioideae</taxon>
        <taxon>Cichorieae</taxon>
        <taxon>Cichoriinae</taxon>
        <taxon>Cichorium</taxon>
    </lineage>
</organism>
<keyword evidence="2" id="KW-1185">Reference proteome</keyword>